<accession>H2CIP5</accession>
<feature type="transmembrane region" description="Helical" evidence="2">
    <location>
        <begin position="47"/>
        <end position="66"/>
    </location>
</feature>
<dbReference type="HOGENOM" id="CLU_013325_4_1_12"/>
<dbReference type="InterPro" id="IPR035985">
    <property type="entry name" value="Ubiquitin-activating_enz"/>
</dbReference>
<gene>
    <name evidence="4" type="ORF">Lepil_2385</name>
</gene>
<evidence type="ECO:0000313" key="5">
    <source>
        <dbReference type="Proteomes" id="UP000005737"/>
    </source>
</evidence>
<evidence type="ECO:0000256" key="2">
    <source>
        <dbReference type="SAM" id="Phobius"/>
    </source>
</evidence>
<keyword evidence="2" id="KW-0812">Transmembrane</keyword>
<dbReference type="Gene3D" id="3.40.50.720">
    <property type="entry name" value="NAD(P)-binding Rossmann-like Domain"/>
    <property type="match status" value="1"/>
</dbReference>
<feature type="region of interest" description="Disordered" evidence="1">
    <location>
        <begin position="1"/>
        <end position="22"/>
    </location>
</feature>
<evidence type="ECO:0000256" key="1">
    <source>
        <dbReference type="SAM" id="MobiDB-lite"/>
    </source>
</evidence>
<dbReference type="GO" id="GO:0061504">
    <property type="term" value="P:cyclic threonylcarbamoyladenosine biosynthetic process"/>
    <property type="evidence" value="ECO:0007669"/>
    <property type="project" value="TreeGrafter"/>
</dbReference>
<dbReference type="AlphaFoldDB" id="H2CIP5"/>
<name>H2CIP5_9LEPT</name>
<dbReference type="STRING" id="183.GCA_002009735_01428"/>
<dbReference type="EMBL" id="JH597773">
    <property type="protein sequence ID" value="EHQ07061.1"/>
    <property type="molecule type" value="Genomic_DNA"/>
</dbReference>
<protein>
    <submittedName>
        <fullName evidence="4">UBA/THIF-type NAD/FAD binding protein</fullName>
    </submittedName>
</protein>
<dbReference type="GO" id="GO:0008641">
    <property type="term" value="F:ubiquitin-like modifier activating enzyme activity"/>
    <property type="evidence" value="ECO:0007669"/>
    <property type="project" value="InterPro"/>
</dbReference>
<evidence type="ECO:0000259" key="3">
    <source>
        <dbReference type="Pfam" id="PF00899"/>
    </source>
</evidence>
<dbReference type="PANTHER" id="PTHR43267:SF1">
    <property type="entry name" value="TRNA THREONYLCARBAMOYLADENOSINE DEHYDRATASE"/>
    <property type="match status" value="1"/>
</dbReference>
<dbReference type="CDD" id="cd00755">
    <property type="entry name" value="YgdL_like"/>
    <property type="match status" value="1"/>
</dbReference>
<feature type="compositionally biased region" description="Low complexity" evidence="1">
    <location>
        <begin position="9"/>
        <end position="18"/>
    </location>
</feature>
<dbReference type="GO" id="GO:0061503">
    <property type="term" value="F:tRNA threonylcarbamoyladenosine dehydratase"/>
    <property type="evidence" value="ECO:0007669"/>
    <property type="project" value="TreeGrafter"/>
</dbReference>
<proteinExistence type="predicted"/>
<keyword evidence="2" id="KW-0472">Membrane</keyword>
<feature type="domain" description="THIF-type NAD/FAD binding fold" evidence="3">
    <location>
        <begin position="38"/>
        <end position="265"/>
    </location>
</feature>
<keyword evidence="2" id="KW-1133">Transmembrane helix</keyword>
<organism evidence="4 5">
    <name type="scientific">Leptonema illini DSM 21528</name>
    <dbReference type="NCBI Taxonomy" id="929563"/>
    <lineage>
        <taxon>Bacteria</taxon>
        <taxon>Pseudomonadati</taxon>
        <taxon>Spirochaetota</taxon>
        <taxon>Spirochaetia</taxon>
        <taxon>Leptospirales</taxon>
        <taxon>Leptospiraceae</taxon>
        <taxon>Leptonema</taxon>
    </lineage>
</organism>
<dbReference type="PANTHER" id="PTHR43267">
    <property type="entry name" value="TRNA THREONYLCARBAMOYLADENOSINE DEHYDRATASE"/>
    <property type="match status" value="1"/>
</dbReference>
<dbReference type="Proteomes" id="UP000005737">
    <property type="component" value="Unassembled WGS sequence"/>
</dbReference>
<sequence length="281" mass="30417">MNPTPNHGTTMTEQTTIDDTARGNSAWLERTTLMLKTPDRLSRLRDAAVLVAGVGGVGGVVAELLARAGIGRIRLIDADTVQPSNRNRQIVALSSTEGMKKVDIITRRLLDINPELILDIKDDFIEPETVDDVLTPIEGKTLDFIVDAIDTLACKTALIHKAHENGIRVVSSMGAGAKLDPTMVRIADLSDSRFCPLAKAVRRILRREGLTSGVTVVYSDERPDREAMREERSRNKASIVGTISYMPWVFGSFCAAAVVQALVRDHGGTISALDGSDVVDG</sequence>
<dbReference type="Pfam" id="PF00899">
    <property type="entry name" value="ThiF"/>
    <property type="match status" value="1"/>
</dbReference>
<dbReference type="InterPro" id="IPR000594">
    <property type="entry name" value="ThiF_NAD_FAD-bd"/>
</dbReference>
<evidence type="ECO:0000313" key="4">
    <source>
        <dbReference type="EMBL" id="EHQ07061.1"/>
    </source>
</evidence>
<keyword evidence="5" id="KW-1185">Reference proteome</keyword>
<feature type="transmembrane region" description="Helical" evidence="2">
    <location>
        <begin position="237"/>
        <end position="263"/>
    </location>
</feature>
<dbReference type="InterPro" id="IPR045886">
    <property type="entry name" value="ThiF/MoeB/HesA"/>
</dbReference>
<dbReference type="SUPFAM" id="SSF69572">
    <property type="entry name" value="Activating enzymes of the ubiquitin-like proteins"/>
    <property type="match status" value="1"/>
</dbReference>
<reference evidence="4 5" key="1">
    <citation type="submission" date="2011-10" db="EMBL/GenBank/DDBJ databases">
        <title>The Improved High-Quality Draft genome of Leptonema illini DSM 21528.</title>
        <authorList>
            <consortium name="US DOE Joint Genome Institute (JGI-PGF)"/>
            <person name="Lucas S."/>
            <person name="Copeland A."/>
            <person name="Lapidus A."/>
            <person name="Glavina del Rio T."/>
            <person name="Dalin E."/>
            <person name="Tice H."/>
            <person name="Bruce D."/>
            <person name="Goodwin L."/>
            <person name="Pitluck S."/>
            <person name="Peters L."/>
            <person name="Mikhailova N."/>
            <person name="Held B."/>
            <person name="Kyrpides N."/>
            <person name="Mavromatis K."/>
            <person name="Ivanova N."/>
            <person name="Markowitz V."/>
            <person name="Cheng J.-F."/>
            <person name="Hugenholtz P."/>
            <person name="Woyke T."/>
            <person name="Wu D."/>
            <person name="Gronow S."/>
            <person name="Wellnitz S."/>
            <person name="Brambilla E.-M."/>
            <person name="Klenk H.-P."/>
            <person name="Eisen J.A."/>
        </authorList>
    </citation>
    <scope>NUCLEOTIDE SEQUENCE [LARGE SCALE GENOMIC DNA]</scope>
    <source>
        <strain evidence="4 5">DSM 21528</strain>
    </source>
</reference>